<keyword evidence="3" id="KW-1185">Reference proteome</keyword>
<feature type="transmembrane region" description="Helical" evidence="1">
    <location>
        <begin position="105"/>
        <end position="138"/>
    </location>
</feature>
<accession>A0ABV0K7R5</accession>
<evidence type="ECO:0000313" key="3">
    <source>
        <dbReference type="Proteomes" id="UP001482513"/>
    </source>
</evidence>
<dbReference type="Proteomes" id="UP001482513">
    <property type="component" value="Unassembled WGS sequence"/>
</dbReference>
<dbReference type="PANTHER" id="PTHR33372">
    <property type="match status" value="1"/>
</dbReference>
<dbReference type="RefSeq" id="WP_190515047.1">
    <property type="nucleotide sequence ID" value="NZ_JAMPKX010000009.1"/>
</dbReference>
<protein>
    <submittedName>
        <fullName evidence="2">CPP1-like family protein</fullName>
    </submittedName>
</protein>
<dbReference type="InterPro" id="IPR021788">
    <property type="entry name" value="CPP1-like"/>
</dbReference>
<keyword evidence="1" id="KW-0472">Membrane</keyword>
<keyword evidence="1" id="KW-1133">Transmembrane helix</keyword>
<name>A0ABV0K7R5_9CYAN</name>
<feature type="transmembrane region" description="Helical" evidence="1">
    <location>
        <begin position="150"/>
        <end position="171"/>
    </location>
</feature>
<proteinExistence type="predicted"/>
<evidence type="ECO:0000256" key="1">
    <source>
        <dbReference type="SAM" id="Phobius"/>
    </source>
</evidence>
<sequence>MSDQNSYELLGLTEASTFEEIQAARDRLVDHYAEEPKQQAAVEAAYDAILMERLRLRQEGKIKVPDRIRFAENVPETPPLAKATPSLPRPDWLNGLVDTPSRDDILWPAVTYAGLALLGFAAPSLSLAVAIGAAIYFLNRKENKFWRSVLLTIGGLAAGLALGMTVGQLLIPQGAQFAWATPDAIAAAVTCLALWTISSFLR</sequence>
<keyword evidence="1" id="KW-0812">Transmembrane</keyword>
<gene>
    <name evidence="2" type="ORF">NC992_18200</name>
</gene>
<organism evidence="2 3">
    <name type="scientific">Leptolyngbya subtilissima DQ-A4</name>
    <dbReference type="NCBI Taxonomy" id="2933933"/>
    <lineage>
        <taxon>Bacteria</taxon>
        <taxon>Bacillati</taxon>
        <taxon>Cyanobacteriota</taxon>
        <taxon>Cyanophyceae</taxon>
        <taxon>Leptolyngbyales</taxon>
        <taxon>Leptolyngbyaceae</taxon>
        <taxon>Leptolyngbya group</taxon>
        <taxon>Leptolyngbya</taxon>
    </lineage>
</organism>
<feature type="transmembrane region" description="Helical" evidence="1">
    <location>
        <begin position="177"/>
        <end position="197"/>
    </location>
</feature>
<dbReference type="PANTHER" id="PTHR33372:SF2">
    <property type="entry name" value="PROTEIN CHAPERONE-LIKE PROTEIN OF POR1, CHLOROPLASTIC"/>
    <property type="match status" value="1"/>
</dbReference>
<comment type="caution">
    <text evidence="2">The sequence shown here is derived from an EMBL/GenBank/DDBJ whole genome shotgun (WGS) entry which is preliminary data.</text>
</comment>
<dbReference type="Pfam" id="PF11833">
    <property type="entry name" value="CPP1-like"/>
    <property type="match status" value="1"/>
</dbReference>
<dbReference type="EMBL" id="JAMPKX010000009">
    <property type="protein sequence ID" value="MEP0948820.1"/>
    <property type="molecule type" value="Genomic_DNA"/>
</dbReference>
<evidence type="ECO:0000313" key="2">
    <source>
        <dbReference type="EMBL" id="MEP0948820.1"/>
    </source>
</evidence>
<reference evidence="2 3" key="1">
    <citation type="submission" date="2022-04" db="EMBL/GenBank/DDBJ databases">
        <title>Positive selection, recombination, and allopatry shape intraspecific diversity of widespread and dominant cyanobacteria.</title>
        <authorList>
            <person name="Wei J."/>
            <person name="Shu W."/>
            <person name="Hu C."/>
        </authorList>
    </citation>
    <scope>NUCLEOTIDE SEQUENCE [LARGE SCALE GENOMIC DNA]</scope>
    <source>
        <strain evidence="2 3">DQ-A4</strain>
    </source>
</reference>